<dbReference type="InterPro" id="IPR009719">
    <property type="entry name" value="GIP1_N"/>
</dbReference>
<feature type="region of interest" description="Disordered" evidence="1">
    <location>
        <begin position="278"/>
        <end position="413"/>
    </location>
</feature>
<keyword evidence="4" id="KW-1185">Reference proteome</keyword>
<feature type="compositionally biased region" description="Basic and acidic residues" evidence="1">
    <location>
        <begin position="104"/>
        <end position="117"/>
    </location>
</feature>
<evidence type="ECO:0000313" key="4">
    <source>
        <dbReference type="Proteomes" id="UP001140206"/>
    </source>
</evidence>
<feature type="compositionally biased region" description="Low complexity" evidence="1">
    <location>
        <begin position="216"/>
        <end position="231"/>
    </location>
</feature>
<dbReference type="SUPFAM" id="SSF46934">
    <property type="entry name" value="UBA-like"/>
    <property type="match status" value="1"/>
</dbReference>
<dbReference type="Proteomes" id="UP001140206">
    <property type="component" value="Chromosome 4"/>
</dbReference>
<feature type="compositionally biased region" description="Polar residues" evidence="1">
    <location>
        <begin position="370"/>
        <end position="402"/>
    </location>
</feature>
<feature type="compositionally biased region" description="Polar residues" evidence="1">
    <location>
        <begin position="173"/>
        <end position="185"/>
    </location>
</feature>
<feature type="compositionally biased region" description="Polar residues" evidence="1">
    <location>
        <begin position="199"/>
        <end position="208"/>
    </location>
</feature>
<proteinExistence type="predicted"/>
<feature type="compositionally biased region" description="Low complexity" evidence="1">
    <location>
        <begin position="325"/>
        <end position="353"/>
    </location>
</feature>
<dbReference type="Pfam" id="PF06972">
    <property type="entry name" value="GIP1_N"/>
    <property type="match status" value="1"/>
</dbReference>
<sequence length="988" mass="103435">MAIQRMRIPRLDPKSLSSPSPFSFWKYEMNGGTGKSGDGSRVPAVAIPAGVRKTIENIKEIASNHSDEEVYAMLRECSMDPNETCQKLLLQDTFHEVRRKRDKKKEGGNRELVDPKNRPSAYGRVGKFSSRFMKDKAGKTAASLKENGAIIDITAEKGKTPTESVSPRKDARASTSTPSLPTGQPNGPIIIDHPHPSHSRSPTVSNASLKAKESRPPVSNTTANNNNKLKPNPSPPSDPTEKRGLDGPNPPTPAPGAGILAKPPSSSLLVAAVCASTSDPVLVPALDARSPRAAGTIRRPVGSQRNSGTSFTHRETTHAGSSAHARSSNGRPSSSSRSSSNSRPSSGYSSRASLPNGMQRGAPNKEWKPKSTNSIAAAQPSNIPVPTADSAPSSSEQVTVSVSAPDPKESRSMVTEAEGKLDELELSERQYVIIPNHLQVPESEKYGLSFGSFESSYCLVASSVNGPNMSEKSSELYDTETALSKQADVSAQENSSSPQEVPSTIPVLDQPSAVRQVEESFSSIKTTSGSTGDADGTDMQPKDEDATVGLQDNAQFSPAPYSSFGHANNALTVNQSQPLDVPETEPQQQQQQEGAVNHIPNSMVDHVLTDNHPQDLEVPETAQVMGHDGNAGSQPNATVQQPFDMSSNYYTQLYRPTSDSDGRFSPFLAPGAAIKYGNISVLTGQAGQISAEGGNPVLLSSSGSSAVASPAGSIIPASISVPQQPLPVFRHPVGALQLSHYPPNYLPYNQYISPFYVPPPALHPFLGNAAGTAFPQQAPAGGIYTTPPGTAGAAPAAPMRYPPVGGQYKPGVNTGALTNAGTANVYSAYGLSTIGYAGASPVTTGNSGENDEMAGAQFKENNLYITGQQNEASAMWIPAPGRDLSTLQAGSFYGLSPQGAAGQHLAFTPGPTGPTAQASPAAAAGPHAFAGIYPHTAAMAIPHHQLLQPPPHSVEMVGPTAAGVGPTASLYPPPPAPQRTPVNWAGGY</sequence>
<feature type="compositionally biased region" description="Low complexity" evidence="1">
    <location>
        <begin position="526"/>
        <end position="538"/>
    </location>
</feature>
<protein>
    <submittedName>
        <fullName evidence="3">Cell wall protein AWA1 isoform 1</fullName>
    </submittedName>
</protein>
<dbReference type="InterPro" id="IPR009060">
    <property type="entry name" value="UBA-like_sf"/>
</dbReference>
<name>A0AAV8D5I6_9POAL</name>
<feature type="region of interest" description="Disordered" evidence="1">
    <location>
        <begin position="1"/>
        <end position="20"/>
    </location>
</feature>
<reference evidence="3" key="1">
    <citation type="submission" date="2022-08" db="EMBL/GenBank/DDBJ databases">
        <authorList>
            <person name="Marques A."/>
        </authorList>
    </citation>
    <scope>NUCLEOTIDE SEQUENCE</scope>
    <source>
        <strain evidence="3">RhyPub2mFocal</strain>
        <tissue evidence="3">Leaves</tissue>
    </source>
</reference>
<dbReference type="PANTHER" id="PTHR46775">
    <property type="entry name" value="FLOCCULATION PROTEIN (DUF1296)"/>
    <property type="match status" value="1"/>
</dbReference>
<feature type="region of interest" description="Disordered" evidence="1">
    <location>
        <begin position="969"/>
        <end position="988"/>
    </location>
</feature>
<evidence type="ECO:0000256" key="1">
    <source>
        <dbReference type="SAM" id="MobiDB-lite"/>
    </source>
</evidence>
<dbReference type="EMBL" id="JAMFTS010000004">
    <property type="protein sequence ID" value="KAJ4763214.1"/>
    <property type="molecule type" value="Genomic_DNA"/>
</dbReference>
<dbReference type="AlphaFoldDB" id="A0AAV8D5I6"/>
<dbReference type="GO" id="GO:0051082">
    <property type="term" value="F:unfolded protein binding"/>
    <property type="evidence" value="ECO:0007669"/>
    <property type="project" value="TreeGrafter"/>
</dbReference>
<gene>
    <name evidence="3" type="ORF">LUZ62_073589</name>
</gene>
<comment type="caution">
    <text evidence="3">The sequence shown here is derived from an EMBL/GenBank/DDBJ whole genome shotgun (WGS) entry which is preliminary data.</text>
</comment>
<evidence type="ECO:0000313" key="3">
    <source>
        <dbReference type="EMBL" id="KAJ4763214.1"/>
    </source>
</evidence>
<feature type="domain" description="GBF-interacting protein 1 N-terminal" evidence="2">
    <location>
        <begin position="47"/>
        <end position="106"/>
    </location>
</feature>
<feature type="compositionally biased region" description="Basic and acidic residues" evidence="1">
    <location>
        <begin position="154"/>
        <end position="172"/>
    </location>
</feature>
<feature type="region of interest" description="Disordered" evidence="1">
    <location>
        <begin position="483"/>
        <end position="545"/>
    </location>
</feature>
<organism evidence="3 4">
    <name type="scientific">Rhynchospora pubera</name>
    <dbReference type="NCBI Taxonomy" id="906938"/>
    <lineage>
        <taxon>Eukaryota</taxon>
        <taxon>Viridiplantae</taxon>
        <taxon>Streptophyta</taxon>
        <taxon>Embryophyta</taxon>
        <taxon>Tracheophyta</taxon>
        <taxon>Spermatophyta</taxon>
        <taxon>Magnoliopsida</taxon>
        <taxon>Liliopsida</taxon>
        <taxon>Poales</taxon>
        <taxon>Cyperaceae</taxon>
        <taxon>Cyperoideae</taxon>
        <taxon>Rhynchosporeae</taxon>
        <taxon>Rhynchospora</taxon>
    </lineage>
</organism>
<accession>A0AAV8D5I6</accession>
<feature type="compositionally biased region" description="Polar residues" evidence="1">
    <location>
        <begin position="483"/>
        <end position="502"/>
    </location>
</feature>
<dbReference type="PANTHER" id="PTHR46775:SF1">
    <property type="entry name" value="FLOCCULATION PROTEIN (DUF1296)"/>
    <property type="match status" value="1"/>
</dbReference>
<dbReference type="InterPro" id="IPR044277">
    <property type="entry name" value="GIP1"/>
</dbReference>
<evidence type="ECO:0000259" key="2">
    <source>
        <dbReference type="Pfam" id="PF06972"/>
    </source>
</evidence>
<feature type="region of interest" description="Disordered" evidence="1">
    <location>
        <begin position="98"/>
        <end position="262"/>
    </location>
</feature>